<dbReference type="CDD" id="cd03354">
    <property type="entry name" value="LbH_SAT"/>
    <property type="match status" value="1"/>
</dbReference>
<evidence type="ECO:0000256" key="3">
    <source>
        <dbReference type="ARBA" id="ARBA00022679"/>
    </source>
</evidence>
<dbReference type="RefSeq" id="WP_117556604.1">
    <property type="nucleotide sequence ID" value="NZ_QSOV01000003.1"/>
</dbReference>
<keyword evidence="5" id="KW-0012">Acyltransferase</keyword>
<comment type="caution">
    <text evidence="6">The sequence shown here is derived from an EMBL/GenBank/DDBJ whole genome shotgun (WGS) entry which is preliminary data.</text>
</comment>
<dbReference type="InterPro" id="IPR011004">
    <property type="entry name" value="Trimer_LpxA-like_sf"/>
</dbReference>
<dbReference type="InterPro" id="IPR005881">
    <property type="entry name" value="Ser_O-AcTrfase"/>
</dbReference>
<evidence type="ECO:0000256" key="2">
    <source>
        <dbReference type="ARBA" id="ARBA00018522"/>
    </source>
</evidence>
<dbReference type="AlphaFoldDB" id="A0A3E4GSE2"/>
<evidence type="ECO:0000256" key="5">
    <source>
        <dbReference type="ARBA" id="ARBA00023315"/>
    </source>
</evidence>
<dbReference type="Proteomes" id="UP000260655">
    <property type="component" value="Unassembled WGS sequence"/>
</dbReference>
<accession>A0A3E4GSE2</accession>
<dbReference type="GO" id="GO:0005737">
    <property type="term" value="C:cytoplasm"/>
    <property type="evidence" value="ECO:0007669"/>
    <property type="project" value="InterPro"/>
</dbReference>
<sequence length="111" mass="11984">MLRIIYSCDIPRHAKIAKSVSFQHRALGVVIHPDAEIGENCFIQHHVTIGVNKGTKGVPKIGANVFIGPYAMILGDIKIGDNATIGAGTLVMKDIEAGATYTGNTKMIRRR</sequence>
<keyword evidence="4" id="KW-0677">Repeat</keyword>
<dbReference type="InterPro" id="IPR018357">
    <property type="entry name" value="Hexapep_transf_CS"/>
</dbReference>
<dbReference type="InterPro" id="IPR001451">
    <property type="entry name" value="Hexapep"/>
</dbReference>
<dbReference type="PANTHER" id="PTHR42811">
    <property type="entry name" value="SERINE ACETYLTRANSFERASE"/>
    <property type="match status" value="1"/>
</dbReference>
<dbReference type="PIRSF" id="PIRSF000441">
    <property type="entry name" value="CysE"/>
    <property type="match status" value="1"/>
</dbReference>
<dbReference type="EMBL" id="QSOV01000003">
    <property type="protein sequence ID" value="RGJ25018.1"/>
    <property type="molecule type" value="Genomic_DNA"/>
</dbReference>
<proteinExistence type="inferred from homology"/>
<gene>
    <name evidence="6" type="ORF">DXD67_04535</name>
</gene>
<keyword evidence="3 6" id="KW-0808">Transferase</keyword>
<dbReference type="InterPro" id="IPR045304">
    <property type="entry name" value="LbH_SAT"/>
</dbReference>
<dbReference type="SUPFAM" id="SSF51161">
    <property type="entry name" value="Trimeric LpxA-like enzymes"/>
    <property type="match status" value="1"/>
</dbReference>
<evidence type="ECO:0000256" key="4">
    <source>
        <dbReference type="ARBA" id="ARBA00022737"/>
    </source>
</evidence>
<evidence type="ECO:0000313" key="6">
    <source>
        <dbReference type="EMBL" id="RGJ25018.1"/>
    </source>
</evidence>
<name>A0A3E4GSE2_9FIRM</name>
<protein>
    <recommendedName>
        <fullName evidence="2">Serine acetyltransferase</fullName>
    </recommendedName>
</protein>
<dbReference type="Gene3D" id="2.160.10.10">
    <property type="entry name" value="Hexapeptide repeat proteins"/>
    <property type="match status" value="1"/>
</dbReference>
<evidence type="ECO:0000256" key="1">
    <source>
        <dbReference type="ARBA" id="ARBA00007274"/>
    </source>
</evidence>
<evidence type="ECO:0000313" key="7">
    <source>
        <dbReference type="Proteomes" id="UP000260655"/>
    </source>
</evidence>
<dbReference type="Pfam" id="PF00132">
    <property type="entry name" value="Hexapep"/>
    <property type="match status" value="1"/>
</dbReference>
<reference evidence="6 7" key="1">
    <citation type="submission" date="2018-08" db="EMBL/GenBank/DDBJ databases">
        <title>A genome reference for cultivated species of the human gut microbiota.</title>
        <authorList>
            <person name="Zou Y."/>
            <person name="Xue W."/>
            <person name="Luo G."/>
        </authorList>
    </citation>
    <scope>NUCLEOTIDE SEQUENCE [LARGE SCALE GENOMIC DNA]</scope>
    <source>
        <strain evidence="6 7">TM07-19</strain>
    </source>
</reference>
<comment type="similarity">
    <text evidence="1">Belongs to the transferase hexapeptide repeat family.</text>
</comment>
<organism evidence="6 7">
    <name type="scientific">Coprococcus comes</name>
    <dbReference type="NCBI Taxonomy" id="410072"/>
    <lineage>
        <taxon>Bacteria</taxon>
        <taxon>Bacillati</taxon>
        <taxon>Bacillota</taxon>
        <taxon>Clostridia</taxon>
        <taxon>Lachnospirales</taxon>
        <taxon>Lachnospiraceae</taxon>
        <taxon>Coprococcus</taxon>
    </lineage>
</organism>
<dbReference type="GO" id="GO:0009001">
    <property type="term" value="F:serine O-acetyltransferase activity"/>
    <property type="evidence" value="ECO:0007669"/>
    <property type="project" value="InterPro"/>
</dbReference>
<dbReference type="GO" id="GO:0006535">
    <property type="term" value="P:cysteine biosynthetic process from serine"/>
    <property type="evidence" value="ECO:0007669"/>
    <property type="project" value="InterPro"/>
</dbReference>
<dbReference type="PROSITE" id="PS00101">
    <property type="entry name" value="HEXAPEP_TRANSFERASES"/>
    <property type="match status" value="1"/>
</dbReference>